<evidence type="ECO:0000313" key="2">
    <source>
        <dbReference type="EMBL" id="QAU51954.1"/>
    </source>
</evidence>
<accession>A0A410W7M4</accession>
<sequence length="50" mass="5603">MAQERTAPAEYFNEFDPAALVEQLKNGALQQEEDESATAEAHHDAQKEQD</sequence>
<keyword evidence="3" id="KW-1185">Reference proteome</keyword>
<protein>
    <submittedName>
        <fullName evidence="2">Uncharacterized protein</fullName>
    </submittedName>
</protein>
<feature type="compositionally biased region" description="Basic and acidic residues" evidence="1">
    <location>
        <begin position="40"/>
        <end position="50"/>
    </location>
</feature>
<evidence type="ECO:0000256" key="1">
    <source>
        <dbReference type="SAM" id="MobiDB-lite"/>
    </source>
</evidence>
<dbReference type="AlphaFoldDB" id="A0A410W7M4"/>
<gene>
    <name evidence="2" type="ORF">CPELA_03375</name>
</gene>
<dbReference type="EMBL" id="CP035299">
    <property type="protein sequence ID" value="QAU51954.1"/>
    <property type="molecule type" value="Genomic_DNA"/>
</dbReference>
<dbReference type="KEGG" id="cpeg:CPELA_03375"/>
<reference evidence="2 3" key="1">
    <citation type="submission" date="2019-01" db="EMBL/GenBank/DDBJ databases">
        <authorList>
            <person name="Ruckert C."/>
            <person name="Busche T."/>
            <person name="Kalinowski J."/>
        </authorList>
    </citation>
    <scope>NUCLEOTIDE SEQUENCE [LARGE SCALE GENOMIC DNA]</scope>
    <source>
        <strain evidence="2 3">136/3</strain>
    </source>
</reference>
<evidence type="ECO:0000313" key="3">
    <source>
        <dbReference type="Proteomes" id="UP000288929"/>
    </source>
</evidence>
<organism evidence="2 3">
    <name type="scientific">Corynebacterium pelargi</name>
    <dbReference type="NCBI Taxonomy" id="1471400"/>
    <lineage>
        <taxon>Bacteria</taxon>
        <taxon>Bacillati</taxon>
        <taxon>Actinomycetota</taxon>
        <taxon>Actinomycetes</taxon>
        <taxon>Mycobacteriales</taxon>
        <taxon>Corynebacteriaceae</taxon>
        <taxon>Corynebacterium</taxon>
    </lineage>
</organism>
<proteinExistence type="predicted"/>
<dbReference type="Proteomes" id="UP000288929">
    <property type="component" value="Chromosome"/>
</dbReference>
<feature type="region of interest" description="Disordered" evidence="1">
    <location>
        <begin position="26"/>
        <end position="50"/>
    </location>
</feature>
<name>A0A410W7M4_9CORY</name>
<dbReference type="RefSeq" id="WP_164931143.1">
    <property type="nucleotide sequence ID" value="NZ_BMCX01000001.1"/>
</dbReference>